<evidence type="ECO:0000256" key="3">
    <source>
        <dbReference type="ARBA" id="ARBA00023163"/>
    </source>
</evidence>
<dbReference type="Gene3D" id="1.10.10.10">
    <property type="entry name" value="Winged helix-like DNA-binding domain superfamily/Winged helix DNA-binding domain"/>
    <property type="match status" value="1"/>
</dbReference>
<reference evidence="5 6" key="1">
    <citation type="submission" date="2018-09" db="EMBL/GenBank/DDBJ databases">
        <title>Roseovarius spongiae sp. nov., isolated from a marine sponge.</title>
        <authorList>
            <person name="Zhuang L."/>
            <person name="Luo L."/>
        </authorList>
    </citation>
    <scope>NUCLEOTIDE SEQUENCE [LARGE SCALE GENOMIC DNA]</scope>
    <source>
        <strain evidence="5 6">HN-E21</strain>
    </source>
</reference>
<dbReference type="CDD" id="cd00090">
    <property type="entry name" value="HTH_ARSR"/>
    <property type="match status" value="1"/>
</dbReference>
<dbReference type="InterPro" id="IPR011991">
    <property type="entry name" value="ArsR-like_HTH"/>
</dbReference>
<evidence type="ECO:0000313" key="6">
    <source>
        <dbReference type="Proteomes" id="UP000281128"/>
    </source>
</evidence>
<sequence>MRTSEYEWRTTRAAIEVIGDRWSLLILNEFLEHGARRFLDLQEYLGISPNTLSARLRRMQSAGLIERRQYSQSPPRSEYHLTEKGARMAPVIDAIRDWACDNMRQ</sequence>
<dbReference type="GO" id="GO:0006355">
    <property type="term" value="P:regulation of DNA-templated transcription"/>
    <property type="evidence" value="ECO:0007669"/>
    <property type="project" value="UniProtKB-ARBA"/>
</dbReference>
<dbReference type="InterPro" id="IPR036388">
    <property type="entry name" value="WH-like_DNA-bd_sf"/>
</dbReference>
<feature type="domain" description="HTH hxlR-type" evidence="4">
    <location>
        <begin position="9"/>
        <end position="105"/>
    </location>
</feature>
<keyword evidence="3" id="KW-0804">Transcription</keyword>
<dbReference type="PANTHER" id="PTHR33204">
    <property type="entry name" value="TRANSCRIPTIONAL REGULATOR, MARR FAMILY"/>
    <property type="match status" value="1"/>
</dbReference>
<dbReference type="InterPro" id="IPR036390">
    <property type="entry name" value="WH_DNA-bd_sf"/>
</dbReference>
<organism evidence="5 6">
    <name type="scientific">Roseovarius spongiae</name>
    <dbReference type="NCBI Taxonomy" id="2320272"/>
    <lineage>
        <taxon>Bacteria</taxon>
        <taxon>Pseudomonadati</taxon>
        <taxon>Pseudomonadota</taxon>
        <taxon>Alphaproteobacteria</taxon>
        <taxon>Rhodobacterales</taxon>
        <taxon>Roseobacteraceae</taxon>
        <taxon>Roseovarius</taxon>
    </lineage>
</organism>
<comment type="caution">
    <text evidence="5">The sequence shown here is derived from an EMBL/GenBank/DDBJ whole genome shotgun (WGS) entry which is preliminary data.</text>
</comment>
<dbReference type="GO" id="GO:0003677">
    <property type="term" value="F:DNA binding"/>
    <property type="evidence" value="ECO:0007669"/>
    <property type="project" value="UniProtKB-KW"/>
</dbReference>
<name>A0A3A8ATP6_9RHOB</name>
<dbReference type="Proteomes" id="UP000281128">
    <property type="component" value="Unassembled WGS sequence"/>
</dbReference>
<accession>A0A3A8ATP6</accession>
<keyword evidence="1" id="KW-0805">Transcription regulation</keyword>
<keyword evidence="6" id="KW-1185">Reference proteome</keyword>
<protein>
    <submittedName>
        <fullName evidence="5">Transcriptional regulator</fullName>
    </submittedName>
</protein>
<proteinExistence type="predicted"/>
<dbReference type="AlphaFoldDB" id="A0A3A8ATP6"/>
<dbReference type="SUPFAM" id="SSF46785">
    <property type="entry name" value="Winged helix' DNA-binding domain"/>
    <property type="match status" value="1"/>
</dbReference>
<dbReference type="PANTHER" id="PTHR33204:SF18">
    <property type="entry name" value="TRANSCRIPTIONAL REGULATORY PROTEIN"/>
    <property type="match status" value="1"/>
</dbReference>
<evidence type="ECO:0000256" key="1">
    <source>
        <dbReference type="ARBA" id="ARBA00023015"/>
    </source>
</evidence>
<keyword evidence="2" id="KW-0238">DNA-binding</keyword>
<dbReference type="OrthoDB" id="9782219at2"/>
<dbReference type="Pfam" id="PF01638">
    <property type="entry name" value="HxlR"/>
    <property type="match status" value="1"/>
</dbReference>
<dbReference type="EMBL" id="RAPE01000002">
    <property type="protein sequence ID" value="RKF14964.1"/>
    <property type="molecule type" value="Genomic_DNA"/>
</dbReference>
<dbReference type="PROSITE" id="PS51118">
    <property type="entry name" value="HTH_HXLR"/>
    <property type="match status" value="1"/>
</dbReference>
<dbReference type="InterPro" id="IPR002577">
    <property type="entry name" value="HTH_HxlR"/>
</dbReference>
<evidence type="ECO:0000259" key="4">
    <source>
        <dbReference type="PROSITE" id="PS51118"/>
    </source>
</evidence>
<gene>
    <name evidence="5" type="ORF">D6850_08870</name>
</gene>
<evidence type="ECO:0000256" key="2">
    <source>
        <dbReference type="ARBA" id="ARBA00023125"/>
    </source>
</evidence>
<evidence type="ECO:0000313" key="5">
    <source>
        <dbReference type="EMBL" id="RKF14964.1"/>
    </source>
</evidence>